<reference evidence="1" key="1">
    <citation type="journal article" date="2014" name="Front. Microbiol.">
        <title>High frequency of phylogenetically diverse reductive dehalogenase-homologous genes in deep subseafloor sedimentary metagenomes.</title>
        <authorList>
            <person name="Kawai M."/>
            <person name="Futagami T."/>
            <person name="Toyoda A."/>
            <person name="Takaki Y."/>
            <person name="Nishi S."/>
            <person name="Hori S."/>
            <person name="Arai W."/>
            <person name="Tsubouchi T."/>
            <person name="Morono Y."/>
            <person name="Uchiyama I."/>
            <person name="Ito T."/>
            <person name="Fujiyama A."/>
            <person name="Inagaki F."/>
            <person name="Takami H."/>
        </authorList>
    </citation>
    <scope>NUCLEOTIDE SEQUENCE</scope>
    <source>
        <strain evidence="1">Expedition CK06-06</strain>
    </source>
</reference>
<dbReference type="EMBL" id="BARW01003869">
    <property type="protein sequence ID" value="GAI58970.1"/>
    <property type="molecule type" value="Genomic_DNA"/>
</dbReference>
<feature type="non-terminal residue" evidence="1">
    <location>
        <position position="94"/>
    </location>
</feature>
<gene>
    <name evidence="1" type="ORF">S12H4_09507</name>
</gene>
<comment type="caution">
    <text evidence="1">The sequence shown here is derived from an EMBL/GenBank/DDBJ whole genome shotgun (WGS) entry which is preliminary data.</text>
</comment>
<sequence length="94" mass="10276">MLAMAYTSVTITAPSSAKEGEQVSVFVTIKNASLYGALFRAEISAVFLIGTIEKFLGPKESLTRSASFTMPGANTTISVWVWSWEFDYVTHTLC</sequence>
<accession>X1R769</accession>
<name>X1R769_9ZZZZ</name>
<evidence type="ECO:0000313" key="1">
    <source>
        <dbReference type="EMBL" id="GAI58970.1"/>
    </source>
</evidence>
<evidence type="ECO:0008006" key="2">
    <source>
        <dbReference type="Google" id="ProtNLM"/>
    </source>
</evidence>
<dbReference type="AlphaFoldDB" id="X1R769"/>
<proteinExistence type="predicted"/>
<protein>
    <recommendedName>
        <fullName evidence="2">CARDB domain-containing protein</fullName>
    </recommendedName>
</protein>
<organism evidence="1">
    <name type="scientific">marine sediment metagenome</name>
    <dbReference type="NCBI Taxonomy" id="412755"/>
    <lineage>
        <taxon>unclassified sequences</taxon>
        <taxon>metagenomes</taxon>
        <taxon>ecological metagenomes</taxon>
    </lineage>
</organism>